<evidence type="ECO:0000313" key="3">
    <source>
        <dbReference type="EMBL" id="CAK7210391.1"/>
    </source>
</evidence>
<feature type="compositionally biased region" description="Low complexity" evidence="2">
    <location>
        <begin position="8"/>
        <end position="29"/>
    </location>
</feature>
<dbReference type="InterPro" id="IPR029063">
    <property type="entry name" value="SAM-dependent_MTases_sf"/>
</dbReference>
<evidence type="ECO:0008006" key="5">
    <source>
        <dbReference type="Google" id="ProtNLM"/>
    </source>
</evidence>
<keyword evidence="4" id="KW-1185">Reference proteome</keyword>
<comment type="caution">
    <text evidence="3">The sequence shown here is derived from an EMBL/GenBank/DDBJ whole genome shotgun (WGS) entry which is preliminary data.</text>
</comment>
<dbReference type="EMBL" id="CAWUHC010000004">
    <property type="protein sequence ID" value="CAK7210391.1"/>
    <property type="molecule type" value="Genomic_DNA"/>
</dbReference>
<feature type="region of interest" description="Disordered" evidence="2">
    <location>
        <begin position="1"/>
        <end position="137"/>
    </location>
</feature>
<protein>
    <recommendedName>
        <fullName evidence="5">Methyltransferase domain-containing protein</fullName>
    </recommendedName>
</protein>
<feature type="compositionally biased region" description="Low complexity" evidence="2">
    <location>
        <begin position="36"/>
        <end position="87"/>
    </location>
</feature>
<dbReference type="PANTHER" id="PTHR43591">
    <property type="entry name" value="METHYLTRANSFERASE"/>
    <property type="match status" value="1"/>
</dbReference>
<feature type="compositionally biased region" description="Polar residues" evidence="2">
    <location>
        <begin position="127"/>
        <end position="137"/>
    </location>
</feature>
<reference evidence="3 4" key="1">
    <citation type="submission" date="2024-01" db="EMBL/GenBank/DDBJ databases">
        <authorList>
            <person name="Allen C."/>
            <person name="Tagirdzhanova G."/>
        </authorList>
    </citation>
    <scope>NUCLEOTIDE SEQUENCE [LARGE SCALE GENOMIC DNA]</scope>
</reference>
<evidence type="ECO:0000313" key="4">
    <source>
        <dbReference type="Proteomes" id="UP001642406"/>
    </source>
</evidence>
<dbReference type="Pfam" id="PF13489">
    <property type="entry name" value="Methyltransf_23"/>
    <property type="match status" value="1"/>
</dbReference>
<dbReference type="CDD" id="cd02440">
    <property type="entry name" value="AdoMet_MTases"/>
    <property type="match status" value="1"/>
</dbReference>
<comment type="similarity">
    <text evidence="1">Belongs to the methyltransferase superfamily. LaeA methyltransferase family.</text>
</comment>
<sequence>MAGSSDQTEVASAAVPAAETAAATTTPVVQPRAKAEASTSQAKAAAELSASMAEAEAAPTKTATTETETAPAASAPTEAAPTHETGTNRPAPDQTAIEVDSEAAPASISSDDNTADTDSLSDEGYAESTTGTNMTTSLSSSVRDYQFENNRRYHKFHEGKYHFPNDEPEQAREDMRHCMMVHASGGALHYAPLKNPQKVLDVGTGTGIWAIDMGDEYPEAEVIGIDLSPIQPSWVPANVRFIVDDAEQPWVTAPETYDYIHIRSMASAIKHWDNLMAQAFTALKPGGWIEIQDLNWIYRCDDDTMGPDYAVGLMAKYIGQALMNFGIKLYSPDDNPGRLEKAGFVDIRNTVDKVPVGTWPRDPNMKMIGLYNRSTVYDGLHGITMGPLTRGLKWTPEEVELFLVRVRKDLMNPRIHSYVHMHTLCGQKPY</sequence>
<dbReference type="Gene3D" id="3.40.50.150">
    <property type="entry name" value="Vaccinia Virus protein VP39"/>
    <property type="match status" value="1"/>
</dbReference>
<proteinExistence type="inferred from homology"/>
<dbReference type="Proteomes" id="UP001642406">
    <property type="component" value="Unassembled WGS sequence"/>
</dbReference>
<accession>A0ABP0AT11</accession>
<dbReference type="PANTHER" id="PTHR43591:SF24">
    <property type="entry name" value="2-METHOXY-6-POLYPRENYL-1,4-BENZOQUINOL METHYLASE, MITOCHONDRIAL"/>
    <property type="match status" value="1"/>
</dbReference>
<gene>
    <name evidence="3" type="ORF">SBRCBS47491_000766</name>
</gene>
<evidence type="ECO:0000256" key="1">
    <source>
        <dbReference type="ARBA" id="ARBA00038158"/>
    </source>
</evidence>
<dbReference type="SUPFAM" id="SSF53335">
    <property type="entry name" value="S-adenosyl-L-methionine-dependent methyltransferases"/>
    <property type="match status" value="1"/>
</dbReference>
<name>A0ABP0AT11_9PEZI</name>
<evidence type="ECO:0000256" key="2">
    <source>
        <dbReference type="SAM" id="MobiDB-lite"/>
    </source>
</evidence>
<organism evidence="3 4">
    <name type="scientific">Sporothrix bragantina</name>
    <dbReference type="NCBI Taxonomy" id="671064"/>
    <lineage>
        <taxon>Eukaryota</taxon>
        <taxon>Fungi</taxon>
        <taxon>Dikarya</taxon>
        <taxon>Ascomycota</taxon>
        <taxon>Pezizomycotina</taxon>
        <taxon>Sordariomycetes</taxon>
        <taxon>Sordariomycetidae</taxon>
        <taxon>Ophiostomatales</taxon>
        <taxon>Ophiostomataceae</taxon>
        <taxon>Sporothrix</taxon>
    </lineage>
</organism>
<feature type="compositionally biased region" description="Acidic residues" evidence="2">
    <location>
        <begin position="113"/>
        <end position="125"/>
    </location>
</feature>